<evidence type="ECO:0000256" key="2">
    <source>
        <dbReference type="ARBA" id="ARBA00023284"/>
    </source>
</evidence>
<dbReference type="KEGG" id="rain:Rai3103_06030"/>
<keyword evidence="6" id="KW-1185">Reference proteome</keyword>
<feature type="region of interest" description="Disordered" evidence="3">
    <location>
        <begin position="1"/>
        <end position="46"/>
    </location>
</feature>
<evidence type="ECO:0000256" key="3">
    <source>
        <dbReference type="SAM" id="MobiDB-lite"/>
    </source>
</evidence>
<dbReference type="AlphaFoldDB" id="A0A5Q2FG68"/>
<feature type="compositionally biased region" description="Low complexity" evidence="3">
    <location>
        <begin position="1"/>
        <end position="12"/>
    </location>
</feature>
<dbReference type="Proteomes" id="UP000386847">
    <property type="component" value="Chromosome"/>
</dbReference>
<proteinExistence type="inferred from homology"/>
<comment type="similarity">
    <text evidence="1">Belongs to the thioredoxin family.</text>
</comment>
<evidence type="ECO:0000313" key="5">
    <source>
        <dbReference type="EMBL" id="QGF23296.1"/>
    </source>
</evidence>
<dbReference type="PANTHER" id="PTHR45663:SF11">
    <property type="entry name" value="GEO12009P1"/>
    <property type="match status" value="1"/>
</dbReference>
<dbReference type="PRINTS" id="PR00421">
    <property type="entry name" value="THIOREDOXIN"/>
</dbReference>
<feature type="domain" description="Thioredoxin" evidence="4">
    <location>
        <begin position="45"/>
        <end position="160"/>
    </location>
</feature>
<dbReference type="InterPro" id="IPR013766">
    <property type="entry name" value="Thioredoxin_domain"/>
</dbReference>
<evidence type="ECO:0000313" key="6">
    <source>
        <dbReference type="Proteomes" id="UP000386847"/>
    </source>
</evidence>
<dbReference type="CDD" id="cd02947">
    <property type="entry name" value="TRX_family"/>
    <property type="match status" value="1"/>
</dbReference>
<dbReference type="InterPro" id="IPR036249">
    <property type="entry name" value="Thioredoxin-like_sf"/>
</dbReference>
<evidence type="ECO:0000259" key="4">
    <source>
        <dbReference type="PROSITE" id="PS51352"/>
    </source>
</evidence>
<gene>
    <name evidence="5" type="ORF">Rai3103_06030</name>
</gene>
<protein>
    <recommendedName>
        <fullName evidence="4">Thioredoxin domain-containing protein</fullName>
    </recommendedName>
</protein>
<dbReference type="PROSITE" id="PS51352">
    <property type="entry name" value="THIOREDOXIN_2"/>
    <property type="match status" value="1"/>
</dbReference>
<name>A0A5Q2FG68_9ACTN</name>
<dbReference type="GO" id="GO:0005737">
    <property type="term" value="C:cytoplasm"/>
    <property type="evidence" value="ECO:0007669"/>
    <property type="project" value="TreeGrafter"/>
</dbReference>
<dbReference type="SUPFAM" id="SSF52833">
    <property type="entry name" value="Thioredoxin-like"/>
    <property type="match status" value="1"/>
</dbReference>
<evidence type="ECO:0000256" key="1">
    <source>
        <dbReference type="ARBA" id="ARBA00008987"/>
    </source>
</evidence>
<keyword evidence="2" id="KW-0676">Redox-active center</keyword>
<dbReference type="Gene3D" id="3.40.30.10">
    <property type="entry name" value="Glutaredoxin"/>
    <property type="match status" value="1"/>
</dbReference>
<dbReference type="PANTHER" id="PTHR45663">
    <property type="entry name" value="GEO12009P1"/>
    <property type="match status" value="1"/>
</dbReference>
<dbReference type="EMBL" id="CP045725">
    <property type="protein sequence ID" value="QGF23296.1"/>
    <property type="molecule type" value="Genomic_DNA"/>
</dbReference>
<sequence>MGTWSTTPTGRPSRPPGPAAPRPSTRSAGSPHRDSESVQRCHGAGLDSRPVDNLTLDDVTDATFAELVLGAPVPVVVGYWATWCSPCRQLQPILEELASRYRGRVRFLCLDTDANTVTPEAEGVRGVPTIQIFVDGLEVRRFQGAKTKLELQEAVEAVLV</sequence>
<dbReference type="GO" id="GO:0015035">
    <property type="term" value="F:protein-disulfide reductase activity"/>
    <property type="evidence" value="ECO:0007669"/>
    <property type="project" value="TreeGrafter"/>
</dbReference>
<accession>A0A5Q2FG68</accession>
<dbReference type="Pfam" id="PF00085">
    <property type="entry name" value="Thioredoxin"/>
    <property type="match status" value="1"/>
</dbReference>
<reference evidence="5 6" key="1">
    <citation type="submission" date="2019-10" db="EMBL/GenBank/DDBJ databases">
        <title>Genomic analysis of Raineyella sp. CBA3103.</title>
        <authorList>
            <person name="Roh S.W."/>
        </authorList>
    </citation>
    <scope>NUCLEOTIDE SEQUENCE [LARGE SCALE GENOMIC DNA]</scope>
    <source>
        <strain evidence="5 6">CBA3103</strain>
    </source>
</reference>
<organism evidence="5 6">
    <name type="scientific">Raineyella fluvialis</name>
    <dbReference type="NCBI Taxonomy" id="2662261"/>
    <lineage>
        <taxon>Bacteria</taxon>
        <taxon>Bacillati</taxon>
        <taxon>Actinomycetota</taxon>
        <taxon>Actinomycetes</taxon>
        <taxon>Propionibacteriales</taxon>
        <taxon>Propionibacteriaceae</taxon>
        <taxon>Raineyella</taxon>
    </lineage>
</organism>